<name>A0A7G9ZD98_9EURY</name>
<evidence type="ECO:0000313" key="1">
    <source>
        <dbReference type="EMBL" id="QNO58232.1"/>
    </source>
</evidence>
<proteinExistence type="predicted"/>
<dbReference type="AlphaFoldDB" id="A0A7G9ZD98"/>
<dbReference type="EMBL" id="MT631717">
    <property type="protein sequence ID" value="QNO58232.1"/>
    <property type="molecule type" value="Genomic_DNA"/>
</dbReference>
<gene>
    <name evidence="1" type="ORF">DKLEMCON_00014</name>
</gene>
<sequence>MPFSVEISGQREGDSLYLEHDFYSDAHVIYHCTPSGEMFFLEDVDFGVLRYCCAPLDRGEAIISEEPFEAGHTRVVEMIPGLARLSTYCHITE</sequence>
<accession>A0A7G9ZD98</accession>
<reference evidence="1" key="1">
    <citation type="submission" date="2020-06" db="EMBL/GenBank/DDBJ databases">
        <title>Unique genomic features of the anaerobic methanotrophic archaea.</title>
        <authorList>
            <person name="Chadwick G.L."/>
            <person name="Skennerton C.T."/>
            <person name="Laso-Perez R."/>
            <person name="Leu A.O."/>
            <person name="Speth D.R."/>
            <person name="Yu H."/>
            <person name="Morgan-Lang C."/>
            <person name="Hatzenpichler R."/>
            <person name="Goudeau D."/>
            <person name="Malmstrom R."/>
            <person name="Brazelton W.J."/>
            <person name="Woyke T."/>
            <person name="Hallam S.J."/>
            <person name="Tyson G.W."/>
            <person name="Wegener G."/>
            <person name="Boetius A."/>
            <person name="Orphan V."/>
        </authorList>
    </citation>
    <scope>NUCLEOTIDE SEQUENCE</scope>
</reference>
<protein>
    <submittedName>
        <fullName evidence="1">Uncharacterized protein</fullName>
    </submittedName>
</protein>
<organism evidence="1">
    <name type="scientific">Candidatus Methanophaga sp. ANME-1 ERB7</name>
    <dbReference type="NCBI Taxonomy" id="2759913"/>
    <lineage>
        <taxon>Archaea</taxon>
        <taxon>Methanobacteriati</taxon>
        <taxon>Methanobacteriota</taxon>
        <taxon>Stenosarchaea group</taxon>
        <taxon>Methanomicrobia</taxon>
        <taxon>Candidatus Methanophagales</taxon>
        <taxon>Candidatus Methanophagaceae</taxon>
        <taxon>Candidatus Methanophaga</taxon>
    </lineage>
</organism>